<sequence length="268" mass="29140">MRRGMVSVFAFALIAPSGCLSPFSWPDDRRLTEEGRAQEAIAAVVPPEPAAATVSRPSSAAGSAETTAVTPAEDGLSRAADCLDRGDELGALPHLQTHVRAHPDAIMIRAHLAELHFRLHQLDEARVEYERFVVDAQLVSGPANQHLIHCHTRLMEIAETTDHAFDEQLHRGIGLLLLVKRWDSDPARRDGVAGEQTLAKALTALRAAKDEQPHDPRVNLYVAETLDRLGQASAARAAYRVARAGLPDPAVTPAERERIEVGAAEHLR</sequence>
<evidence type="ECO:0000313" key="2">
    <source>
        <dbReference type="EMBL" id="OWK46657.1"/>
    </source>
</evidence>
<keyword evidence="3" id="KW-1185">Reference proteome</keyword>
<evidence type="ECO:0008006" key="4">
    <source>
        <dbReference type="Google" id="ProtNLM"/>
    </source>
</evidence>
<dbReference type="RefSeq" id="WP_088251857.1">
    <property type="nucleotide sequence ID" value="NZ_NIDE01000001.1"/>
</dbReference>
<dbReference type="EMBL" id="NIDE01000001">
    <property type="protein sequence ID" value="OWK46657.1"/>
    <property type="molecule type" value="Genomic_DNA"/>
</dbReference>
<comment type="caution">
    <text evidence="2">The sequence shown here is derived from an EMBL/GenBank/DDBJ whole genome shotgun (WGS) entry which is preliminary data.</text>
</comment>
<gene>
    <name evidence="2" type="ORF">FRUB_00356</name>
</gene>
<reference evidence="3" key="1">
    <citation type="submission" date="2017-06" db="EMBL/GenBank/DDBJ databases">
        <title>Genome analysis of Fimbriiglobus ruber SP5, the first member of the order Planctomycetales with confirmed chitinolytic capability.</title>
        <authorList>
            <person name="Ravin N.V."/>
            <person name="Rakitin A.L."/>
            <person name="Ivanova A.A."/>
            <person name="Beletsky A.V."/>
            <person name="Kulichevskaya I.S."/>
            <person name="Mardanov A.V."/>
            <person name="Dedysh S.N."/>
        </authorList>
    </citation>
    <scope>NUCLEOTIDE SEQUENCE [LARGE SCALE GENOMIC DNA]</scope>
    <source>
        <strain evidence="3">SP5</strain>
    </source>
</reference>
<evidence type="ECO:0000256" key="1">
    <source>
        <dbReference type="SAM" id="MobiDB-lite"/>
    </source>
</evidence>
<proteinExistence type="predicted"/>
<name>A0A225EED0_9BACT</name>
<dbReference type="InterPro" id="IPR011990">
    <property type="entry name" value="TPR-like_helical_dom_sf"/>
</dbReference>
<accession>A0A225EED0</accession>
<feature type="compositionally biased region" description="Polar residues" evidence="1">
    <location>
        <begin position="55"/>
        <end position="69"/>
    </location>
</feature>
<dbReference type="OrthoDB" id="289330at2"/>
<organism evidence="2 3">
    <name type="scientific">Fimbriiglobus ruber</name>
    <dbReference type="NCBI Taxonomy" id="1908690"/>
    <lineage>
        <taxon>Bacteria</taxon>
        <taxon>Pseudomonadati</taxon>
        <taxon>Planctomycetota</taxon>
        <taxon>Planctomycetia</taxon>
        <taxon>Gemmatales</taxon>
        <taxon>Gemmataceae</taxon>
        <taxon>Fimbriiglobus</taxon>
    </lineage>
</organism>
<protein>
    <recommendedName>
        <fullName evidence="4">Tetratricopeptide repeat protein</fullName>
    </recommendedName>
</protein>
<dbReference type="SUPFAM" id="SSF48452">
    <property type="entry name" value="TPR-like"/>
    <property type="match status" value="1"/>
</dbReference>
<dbReference type="Gene3D" id="1.25.40.10">
    <property type="entry name" value="Tetratricopeptide repeat domain"/>
    <property type="match status" value="2"/>
</dbReference>
<dbReference type="Proteomes" id="UP000214646">
    <property type="component" value="Unassembled WGS sequence"/>
</dbReference>
<dbReference type="AlphaFoldDB" id="A0A225EED0"/>
<evidence type="ECO:0000313" key="3">
    <source>
        <dbReference type="Proteomes" id="UP000214646"/>
    </source>
</evidence>
<feature type="region of interest" description="Disordered" evidence="1">
    <location>
        <begin position="47"/>
        <end position="75"/>
    </location>
</feature>